<sequence length="318" mass="32667">MKRTNYQKEQATKRLALLTGNGGEHSFGRSGGSSGSSNSGNSGGSGASEASSGSTLIVGTPPTASRSIPAAANPHAAAPAIAAASARSLPSRQFAEQCLSPLLLRTLAPAAQPPLAAPGRGAASPGTSEPSRLATADNLEAWLFPEVTATLRPLLGTGSRSYRSAGVLRAPAAHPGQLFAAETSLAEAHGLEADICWNEAGSGFELKLFGNDSRELALRLQQIAGRLQADAARPIKLFASLSPGELLRRHLEAGQQEALAVIDAGSRWSSIGLLEQALCRSSALSGLRIRAQQSYCILTGSSAQVAEAEAVLSSLLQK</sequence>
<feature type="region of interest" description="Disordered" evidence="1">
    <location>
        <begin position="1"/>
        <end position="71"/>
    </location>
</feature>
<reference evidence="2 3" key="1">
    <citation type="submission" date="2017-06" db="EMBL/GenBank/DDBJ databases">
        <title>Complete genome sequence of Paenibacillus donghaensis KCTC 13049T isolated from East Sea sediment, South Korea.</title>
        <authorList>
            <person name="Jung B.K."/>
            <person name="Hong S.-J."/>
            <person name="Shin J.-H."/>
        </authorList>
    </citation>
    <scope>NUCLEOTIDE SEQUENCE [LARGE SCALE GENOMIC DNA]</scope>
    <source>
        <strain evidence="2 3">KCTC 13049</strain>
    </source>
</reference>
<gene>
    <name evidence="2" type="ORF">B9T62_26985</name>
</gene>
<dbReference type="Proteomes" id="UP000249890">
    <property type="component" value="Chromosome"/>
</dbReference>
<name>A0A2Z2KND0_9BACL</name>
<evidence type="ECO:0000256" key="1">
    <source>
        <dbReference type="SAM" id="MobiDB-lite"/>
    </source>
</evidence>
<accession>A0A2Z2KND0</accession>
<dbReference type="RefSeq" id="WP_087918091.1">
    <property type="nucleotide sequence ID" value="NZ_CP021780.1"/>
</dbReference>
<dbReference type="AlphaFoldDB" id="A0A2Z2KND0"/>
<organism evidence="2 3">
    <name type="scientific">Paenibacillus donghaensis</name>
    <dbReference type="NCBI Taxonomy" id="414771"/>
    <lineage>
        <taxon>Bacteria</taxon>
        <taxon>Bacillati</taxon>
        <taxon>Bacillota</taxon>
        <taxon>Bacilli</taxon>
        <taxon>Bacillales</taxon>
        <taxon>Paenibacillaceae</taxon>
        <taxon>Paenibacillus</taxon>
    </lineage>
</organism>
<feature type="compositionally biased region" description="Gly residues" evidence="1">
    <location>
        <begin position="20"/>
        <end position="34"/>
    </location>
</feature>
<dbReference type="EMBL" id="CP021780">
    <property type="protein sequence ID" value="ASA24109.1"/>
    <property type="molecule type" value="Genomic_DNA"/>
</dbReference>
<dbReference type="OrthoDB" id="2988087at2"/>
<dbReference type="KEGG" id="pdh:B9T62_26985"/>
<evidence type="ECO:0000313" key="3">
    <source>
        <dbReference type="Proteomes" id="UP000249890"/>
    </source>
</evidence>
<evidence type="ECO:0000313" key="2">
    <source>
        <dbReference type="EMBL" id="ASA24109.1"/>
    </source>
</evidence>
<keyword evidence="3" id="KW-1185">Reference proteome</keyword>
<protein>
    <submittedName>
        <fullName evidence="2">Uncharacterized protein</fullName>
    </submittedName>
</protein>
<proteinExistence type="predicted"/>